<sequence length="213" mass="22750">MADSRKKLCGHIRAARDWLGRAESSLEMENDIKGDLNLMLAEAELQRARETDRKSRRVKILAPAMALLLALGGLALYSGGEEQLFVETKPAHEAEAPAGGQLAVPDALPAAALAGELPAEAAAKADTLIVQERRDEGRHGDAAYAGPGAAPVLQETAALRSSEAPQLEEEEPPRPAEQRTTMEVSPPRETPQASVPAPDRQKLMLSAGRALRE</sequence>
<reference evidence="3 4" key="1">
    <citation type="submission" date="2023-04" db="EMBL/GenBank/DDBJ databases">
        <title>Genome Sequence of Selenomonas sputigena ATCC 33150.</title>
        <authorList>
            <person name="Miller D.P."/>
            <person name="Anvari S."/>
            <person name="Polson S.W."/>
            <person name="Macdonald M."/>
            <person name="Mcdowell J.V."/>
        </authorList>
    </citation>
    <scope>NUCLEOTIDE SEQUENCE [LARGE SCALE GENOMIC DNA]</scope>
    <source>
        <strain evidence="3 4">ATCC 33150</strain>
    </source>
</reference>
<feature type="transmembrane region" description="Helical" evidence="2">
    <location>
        <begin position="60"/>
        <end position="80"/>
    </location>
</feature>
<evidence type="ECO:0000256" key="1">
    <source>
        <dbReference type="SAM" id="MobiDB-lite"/>
    </source>
</evidence>
<dbReference type="Proteomes" id="UP001559623">
    <property type="component" value="Unassembled WGS sequence"/>
</dbReference>
<evidence type="ECO:0000313" key="3">
    <source>
        <dbReference type="EMBL" id="MEX5284743.1"/>
    </source>
</evidence>
<gene>
    <name evidence="3" type="ORF">QCO44_03680</name>
</gene>
<keyword evidence="4" id="KW-1185">Reference proteome</keyword>
<feature type="region of interest" description="Disordered" evidence="1">
    <location>
        <begin position="156"/>
        <end position="213"/>
    </location>
</feature>
<keyword evidence="2" id="KW-0812">Transmembrane</keyword>
<accession>A0ABV3X5F9</accession>
<keyword evidence="2" id="KW-1133">Transmembrane helix</keyword>
<organism evidence="3 4">
    <name type="scientific">Selenomonas sputigena</name>
    <dbReference type="NCBI Taxonomy" id="69823"/>
    <lineage>
        <taxon>Bacteria</taxon>
        <taxon>Bacillati</taxon>
        <taxon>Bacillota</taxon>
        <taxon>Negativicutes</taxon>
        <taxon>Selenomonadales</taxon>
        <taxon>Selenomonadaceae</taxon>
        <taxon>Selenomonas</taxon>
    </lineage>
</organism>
<keyword evidence="2" id="KW-0472">Membrane</keyword>
<proteinExistence type="predicted"/>
<dbReference type="EMBL" id="JARVLH010000002">
    <property type="protein sequence ID" value="MEX5284743.1"/>
    <property type="molecule type" value="Genomic_DNA"/>
</dbReference>
<dbReference type="RefSeq" id="WP_368846467.1">
    <property type="nucleotide sequence ID" value="NZ_CP194411.1"/>
</dbReference>
<evidence type="ECO:0000256" key="2">
    <source>
        <dbReference type="SAM" id="Phobius"/>
    </source>
</evidence>
<name>A0ABV3X5F9_9FIRM</name>
<comment type="caution">
    <text evidence="3">The sequence shown here is derived from an EMBL/GenBank/DDBJ whole genome shotgun (WGS) entry which is preliminary data.</text>
</comment>
<evidence type="ECO:0000313" key="4">
    <source>
        <dbReference type="Proteomes" id="UP001559623"/>
    </source>
</evidence>
<protein>
    <submittedName>
        <fullName evidence="3">Uncharacterized protein</fullName>
    </submittedName>
</protein>